<keyword evidence="1" id="KW-1185">Reference proteome</keyword>
<dbReference type="Proteomes" id="UP000887565">
    <property type="component" value="Unplaced"/>
</dbReference>
<proteinExistence type="predicted"/>
<sequence>MTQLETNRATTESKNYIQCFPVTGIFIHEQKSFKKSLCKEIFFKRKKRFGFADVGDKQVTFGIDSAFDKFFDKDKEDEKHSLLTFRRFLKL</sequence>
<reference evidence="2" key="1">
    <citation type="submission" date="2022-11" db="UniProtKB">
        <authorList>
            <consortium name="WormBaseParasite"/>
        </authorList>
    </citation>
    <scope>IDENTIFICATION</scope>
</reference>
<dbReference type="AlphaFoldDB" id="A0A915ITX6"/>
<dbReference type="WBParaSite" id="nRc.2.0.1.t17277-RA">
    <property type="protein sequence ID" value="nRc.2.0.1.t17277-RA"/>
    <property type="gene ID" value="nRc.2.0.1.g17277"/>
</dbReference>
<accession>A0A915ITX6</accession>
<name>A0A915ITX6_ROMCU</name>
<evidence type="ECO:0000313" key="2">
    <source>
        <dbReference type="WBParaSite" id="nRc.2.0.1.t17277-RA"/>
    </source>
</evidence>
<evidence type="ECO:0000313" key="1">
    <source>
        <dbReference type="Proteomes" id="UP000887565"/>
    </source>
</evidence>
<organism evidence="1 2">
    <name type="scientific">Romanomermis culicivorax</name>
    <name type="common">Nematode worm</name>
    <dbReference type="NCBI Taxonomy" id="13658"/>
    <lineage>
        <taxon>Eukaryota</taxon>
        <taxon>Metazoa</taxon>
        <taxon>Ecdysozoa</taxon>
        <taxon>Nematoda</taxon>
        <taxon>Enoplea</taxon>
        <taxon>Dorylaimia</taxon>
        <taxon>Mermithida</taxon>
        <taxon>Mermithoidea</taxon>
        <taxon>Mermithidae</taxon>
        <taxon>Romanomermis</taxon>
    </lineage>
</organism>
<protein>
    <submittedName>
        <fullName evidence="2">Uncharacterized protein</fullName>
    </submittedName>
</protein>